<reference evidence="2 3" key="1">
    <citation type="submission" date="2019-01" db="EMBL/GenBank/DDBJ databases">
        <title>Intercellular communication is required for trap formation in the nematode-trapping fungus Duddingtonia flagrans.</title>
        <authorList>
            <person name="Youssar L."/>
            <person name="Wernet V."/>
            <person name="Hensel N."/>
            <person name="Hildebrandt H.-G."/>
            <person name="Fischer R."/>
        </authorList>
    </citation>
    <scope>NUCLEOTIDE SEQUENCE [LARGE SCALE GENOMIC DNA]</scope>
    <source>
        <strain evidence="2 3">CBS H-5679</strain>
    </source>
</reference>
<dbReference type="AlphaFoldDB" id="A0A437A2H5"/>
<proteinExistence type="predicted"/>
<evidence type="ECO:0000313" key="3">
    <source>
        <dbReference type="Proteomes" id="UP000283090"/>
    </source>
</evidence>
<keyword evidence="3" id="KW-1185">Reference proteome</keyword>
<dbReference type="VEuPathDB" id="FungiDB:DFL_003616"/>
<feature type="region of interest" description="Disordered" evidence="1">
    <location>
        <begin position="1"/>
        <end position="21"/>
    </location>
</feature>
<name>A0A437A2H5_ARTFL</name>
<dbReference type="GeneID" id="93585927"/>
<gene>
    <name evidence="2" type="ORF">DFL_003616</name>
</gene>
<feature type="compositionally biased region" description="Low complexity" evidence="1">
    <location>
        <begin position="1"/>
        <end position="12"/>
    </location>
</feature>
<sequence>MESASGSASIAGEDYDDRGDVKHSSARICPLCFQQSLIEKLYGYSNEDMDPIGMDTPPGSEEILMSSKLPRNTSIFRPSEGWGFDAEDVYQMDPTEEKENEPAKGFKFDLSIRKAAYSENKTNNVAMTGVDPLVNSNLRQHRRRGTGYFIYSAAPRYHRSF</sequence>
<dbReference type="RefSeq" id="XP_067490834.1">
    <property type="nucleotide sequence ID" value="XM_067632579.1"/>
</dbReference>
<comment type="caution">
    <text evidence="2">The sequence shown here is derived from an EMBL/GenBank/DDBJ whole genome shotgun (WGS) entry which is preliminary data.</text>
</comment>
<dbReference type="EMBL" id="SAEB01000006">
    <property type="protein sequence ID" value="RVD85290.1"/>
    <property type="molecule type" value="Genomic_DNA"/>
</dbReference>
<evidence type="ECO:0000313" key="2">
    <source>
        <dbReference type="EMBL" id="RVD85290.1"/>
    </source>
</evidence>
<accession>A0A437A2H5</accession>
<dbReference type="OrthoDB" id="5351401at2759"/>
<dbReference type="Proteomes" id="UP000283090">
    <property type="component" value="Unassembled WGS sequence"/>
</dbReference>
<evidence type="ECO:0000256" key="1">
    <source>
        <dbReference type="SAM" id="MobiDB-lite"/>
    </source>
</evidence>
<organism evidence="2 3">
    <name type="scientific">Arthrobotrys flagrans</name>
    <name type="common">Nematode-trapping fungus</name>
    <name type="synonym">Trichothecium flagrans</name>
    <dbReference type="NCBI Taxonomy" id="97331"/>
    <lineage>
        <taxon>Eukaryota</taxon>
        <taxon>Fungi</taxon>
        <taxon>Dikarya</taxon>
        <taxon>Ascomycota</taxon>
        <taxon>Pezizomycotina</taxon>
        <taxon>Orbiliomycetes</taxon>
        <taxon>Orbiliales</taxon>
        <taxon>Orbiliaceae</taxon>
        <taxon>Arthrobotrys</taxon>
    </lineage>
</organism>
<protein>
    <submittedName>
        <fullName evidence="2">Uncharacterized protein</fullName>
    </submittedName>
</protein>